<dbReference type="InterPro" id="IPR039426">
    <property type="entry name" value="TonB-dep_rcpt-like"/>
</dbReference>
<evidence type="ECO:0000256" key="2">
    <source>
        <dbReference type="ARBA" id="ARBA00022448"/>
    </source>
</evidence>
<keyword evidence="13" id="KW-0675">Receptor</keyword>
<dbReference type="Gene3D" id="2.40.170.20">
    <property type="entry name" value="TonB-dependent receptor, beta-barrel domain"/>
    <property type="match status" value="1"/>
</dbReference>
<dbReference type="RefSeq" id="WP_265558815.1">
    <property type="nucleotide sequence ID" value="NZ_CP092471.1"/>
</dbReference>
<evidence type="ECO:0000256" key="4">
    <source>
        <dbReference type="ARBA" id="ARBA00022496"/>
    </source>
</evidence>
<keyword evidence="4" id="KW-0410">Iron transport</keyword>
<evidence type="ECO:0000256" key="7">
    <source>
        <dbReference type="ARBA" id="ARBA00023065"/>
    </source>
</evidence>
<evidence type="ECO:0000256" key="8">
    <source>
        <dbReference type="ARBA" id="ARBA00023077"/>
    </source>
</evidence>
<dbReference type="Proteomes" id="UP001065265">
    <property type="component" value="Chromosome"/>
</dbReference>
<name>A0ABY5T291_9SPHN</name>
<evidence type="ECO:0000256" key="9">
    <source>
        <dbReference type="ARBA" id="ARBA00023136"/>
    </source>
</evidence>
<evidence type="ECO:0000256" key="6">
    <source>
        <dbReference type="ARBA" id="ARBA00023004"/>
    </source>
</evidence>
<keyword evidence="9 11" id="KW-0472">Membrane</keyword>
<dbReference type="PANTHER" id="PTHR32552:SF81">
    <property type="entry name" value="TONB-DEPENDENT OUTER MEMBRANE RECEPTOR"/>
    <property type="match status" value="1"/>
</dbReference>
<dbReference type="InterPro" id="IPR000531">
    <property type="entry name" value="Beta-barrel_TonB"/>
</dbReference>
<dbReference type="PANTHER" id="PTHR32552">
    <property type="entry name" value="FERRICHROME IRON RECEPTOR-RELATED"/>
    <property type="match status" value="1"/>
</dbReference>
<keyword evidence="10 11" id="KW-0998">Cell outer membrane</keyword>
<keyword evidence="14" id="KW-1185">Reference proteome</keyword>
<dbReference type="SUPFAM" id="SSF56935">
    <property type="entry name" value="Porins"/>
    <property type="match status" value="1"/>
</dbReference>
<accession>A0ABY5T291</accession>
<gene>
    <name evidence="13" type="ORF">L1F33_00310</name>
</gene>
<dbReference type="Pfam" id="PF00593">
    <property type="entry name" value="TonB_dep_Rec_b-barrel"/>
    <property type="match status" value="1"/>
</dbReference>
<organism evidence="13 14">
    <name type="scientific">Qipengyuania spongiae</name>
    <dbReference type="NCBI Taxonomy" id="2909673"/>
    <lineage>
        <taxon>Bacteria</taxon>
        <taxon>Pseudomonadati</taxon>
        <taxon>Pseudomonadota</taxon>
        <taxon>Alphaproteobacteria</taxon>
        <taxon>Sphingomonadales</taxon>
        <taxon>Erythrobacteraceae</taxon>
        <taxon>Qipengyuania</taxon>
    </lineage>
</organism>
<evidence type="ECO:0000313" key="14">
    <source>
        <dbReference type="Proteomes" id="UP001065265"/>
    </source>
</evidence>
<reference evidence="13" key="1">
    <citation type="submission" date="2022-02" db="EMBL/GenBank/DDBJ databases">
        <title>Qipengyuania spongiae sp. nov., isolated from marine sponge.</title>
        <authorList>
            <person name="Li Z."/>
            <person name="Zhang M."/>
        </authorList>
    </citation>
    <scope>NUCLEOTIDE SEQUENCE</scope>
    <source>
        <strain evidence="13">PHS-Z21</strain>
    </source>
</reference>
<protein>
    <submittedName>
        <fullName evidence="13">TonB-dependent receptor</fullName>
    </submittedName>
</protein>
<feature type="domain" description="TonB-dependent receptor-like beta-barrel" evidence="12">
    <location>
        <begin position="22"/>
        <end position="504"/>
    </location>
</feature>
<evidence type="ECO:0000256" key="1">
    <source>
        <dbReference type="ARBA" id="ARBA00004571"/>
    </source>
</evidence>
<evidence type="ECO:0000256" key="3">
    <source>
        <dbReference type="ARBA" id="ARBA00022452"/>
    </source>
</evidence>
<evidence type="ECO:0000256" key="10">
    <source>
        <dbReference type="ARBA" id="ARBA00023237"/>
    </source>
</evidence>
<evidence type="ECO:0000259" key="12">
    <source>
        <dbReference type="Pfam" id="PF00593"/>
    </source>
</evidence>
<comment type="subcellular location">
    <subcellularLocation>
        <location evidence="1 11">Cell outer membrane</location>
        <topology evidence="1 11">Multi-pass membrane protein</topology>
    </subcellularLocation>
</comment>
<keyword evidence="8" id="KW-0798">TonB box</keyword>
<evidence type="ECO:0000313" key="13">
    <source>
        <dbReference type="EMBL" id="UVI39451.1"/>
    </source>
</evidence>
<keyword evidence="2 11" id="KW-0813">Transport</keyword>
<dbReference type="EMBL" id="CP092471">
    <property type="protein sequence ID" value="UVI39451.1"/>
    <property type="molecule type" value="Genomic_DNA"/>
</dbReference>
<keyword evidence="7" id="KW-0406">Ion transport</keyword>
<evidence type="ECO:0000256" key="11">
    <source>
        <dbReference type="PROSITE-ProRule" id="PRU01360"/>
    </source>
</evidence>
<sequence length="538" mass="59127">MRGQIAFEPIDSDFSAVLIADYTNDDSNGFHSATVDGPAAGSGPWSNARRQVAALRPGGLDIRESLPDQQTYKGDVNPTPQQLHREAFGLALNMSYDFDFATLTSITGYRNGEAFSVYDQTGIGPSNNFGIIVPLLFRSPVREAEDISQFTQELRLVSPEAEGSGFDWILGGYFQHDEVSKDDIISFEIRVPVIPTLNGQSAWFNDGTNESYAIFGQLGYRFNDMFRIVGGLRYSRDEKSGTVQGLALETGDRFTPNDPVPSSPLSPTYVEGGGYTTDYSNSWDQFTPQVTAEFQPNPDILLYATYSSGFKGGGFEDDPANPVAAQSSYDPETVDNYEIGGKFEFFNNRARLNVAAFSMRYKDLQVTQTSDVCLCNITDNAADAKIRGIEAEAQVVPLVGLSLTGGLTLLDTEYIDFTDSVGNVNDGKFLQRTPRYQWNLGARYTTDIGNWIDGFSASVNYNRQGRLSWNPEGSANEPAYGLLSGRISISPTPDLTFSVWGRNITDELYRVNAIAFFGDEASRLGAPRTYGAEVSVRF</sequence>
<keyword evidence="5 11" id="KW-0812">Transmembrane</keyword>
<keyword evidence="6" id="KW-0408">Iron</keyword>
<keyword evidence="3 11" id="KW-1134">Transmembrane beta strand</keyword>
<dbReference type="PROSITE" id="PS52016">
    <property type="entry name" value="TONB_DEPENDENT_REC_3"/>
    <property type="match status" value="1"/>
</dbReference>
<proteinExistence type="inferred from homology"/>
<evidence type="ECO:0000256" key="5">
    <source>
        <dbReference type="ARBA" id="ARBA00022692"/>
    </source>
</evidence>
<comment type="similarity">
    <text evidence="11">Belongs to the TonB-dependent receptor family.</text>
</comment>
<dbReference type="InterPro" id="IPR036942">
    <property type="entry name" value="Beta-barrel_TonB_sf"/>
</dbReference>